<protein>
    <recommendedName>
        <fullName evidence="1">KIB1-4 beta-propeller domain-containing protein</fullName>
    </recommendedName>
</protein>
<reference evidence="2 3" key="1">
    <citation type="submission" date="2018-05" db="EMBL/GenBank/DDBJ databases">
        <authorList>
            <person name="Thind KAUR A."/>
        </authorList>
    </citation>
    <scope>NUCLEOTIDE SEQUENCE [LARGE SCALE GENOMIC DNA]</scope>
</reference>
<evidence type="ECO:0000259" key="1">
    <source>
        <dbReference type="Pfam" id="PF03478"/>
    </source>
</evidence>
<organism evidence="2 3">
    <name type="scientific">Triticum aestivum</name>
    <name type="common">Wheat</name>
    <dbReference type="NCBI Taxonomy" id="4565"/>
    <lineage>
        <taxon>Eukaryota</taxon>
        <taxon>Viridiplantae</taxon>
        <taxon>Streptophyta</taxon>
        <taxon>Embryophyta</taxon>
        <taxon>Tracheophyta</taxon>
        <taxon>Spermatophyta</taxon>
        <taxon>Magnoliopsida</taxon>
        <taxon>Liliopsida</taxon>
        <taxon>Poales</taxon>
        <taxon>Poaceae</taxon>
        <taxon>BOP clade</taxon>
        <taxon>Pooideae</taxon>
        <taxon>Triticodae</taxon>
        <taxon>Triticeae</taxon>
        <taxon>Triticinae</taxon>
        <taxon>Triticum</taxon>
    </lineage>
</organism>
<dbReference type="InterPro" id="IPR005174">
    <property type="entry name" value="KIB1-4_b-propeller"/>
</dbReference>
<dbReference type="EMBL" id="LS480641">
    <property type="protein sequence ID" value="SPT20231.1"/>
    <property type="molecule type" value="Genomic_DNA"/>
</dbReference>
<proteinExistence type="predicted"/>
<dbReference type="AlphaFoldDB" id="A0A7H4LNP2"/>
<evidence type="ECO:0000313" key="2">
    <source>
        <dbReference type="EMBL" id="SPT20231.1"/>
    </source>
</evidence>
<feature type="domain" description="KIB1-4 beta-propeller" evidence="1">
    <location>
        <begin position="22"/>
        <end position="277"/>
    </location>
</feature>
<dbReference type="PANTHER" id="PTHR33165">
    <property type="entry name" value="F-BOX DOMAIN CONTAINING PROTEIN-LIKE-RELATED"/>
    <property type="match status" value="1"/>
</dbReference>
<dbReference type="Pfam" id="PF03478">
    <property type="entry name" value="Beta-prop_KIB1-4"/>
    <property type="match status" value="1"/>
</dbReference>
<dbReference type="PANTHER" id="PTHR33165:SF106">
    <property type="entry name" value="EXPRESSED PROTEIN"/>
    <property type="match status" value="1"/>
</dbReference>
<evidence type="ECO:0000313" key="3">
    <source>
        <dbReference type="Proteomes" id="UP000280104"/>
    </source>
</evidence>
<dbReference type="Proteomes" id="UP000280104">
    <property type="component" value="Chromosome II"/>
</dbReference>
<accession>A0A7H4LNP2</accession>
<sequence length="360" mass="40577">MMLPEGHGLHPGHTRLHGYIRFINLSTGAIVRSNLPIFSDHCVLDSVDGIMVLQRDHDTAVRLLHPFTGDIADLPPLASLRTMLTPGQQQILDWSFFRTICATSFTVSADGVVTAMIALFYLGRVACATSMDQQWRLSTWSVSKRWRPMSFQGKIYTLHCDTFDSELQISQIDLPGLGEKEDFGDPLCYLPEPKLIATFPAGRLHMPYHLGECDSEIMLIGREECRLSFHIGVYRVADILADKITPVTSIGGNALFVEDRVLSVSSRVHPTIVADAIVLLHQKEVYLGQYHLASRTWLPTADGGLKGASVPSPCSLIYHIFTCCYPILWNKGQILFQGTFQPIWRVKRKWRLGLYRDHWK</sequence>
<name>A0A7H4LNP2_WHEAT</name>
<gene>
    <name evidence="2" type="ORF">CAMPLR22A2D_LOCUS4861</name>
</gene>